<dbReference type="Proteomes" id="UP000694865">
    <property type="component" value="Unplaced"/>
</dbReference>
<evidence type="ECO:0000259" key="1">
    <source>
        <dbReference type="PROSITE" id="PS50994"/>
    </source>
</evidence>
<sequence length="135" mass="15836">MSRKSKRMLILPGMNAEIKDYIDKCDVCHMFRTQQQKETLITHEVPVRPWAKVGIDQFVFDGNDYLVTVDYFSNFWEVDYLPNTETKTIIRKLKAHFARHGMPDICISDNGPQEGSEEFEKFSKAWNFKHITSSQ</sequence>
<dbReference type="InterPro" id="IPR036397">
    <property type="entry name" value="RNaseH_sf"/>
</dbReference>
<dbReference type="InterPro" id="IPR001584">
    <property type="entry name" value="Integrase_cat-core"/>
</dbReference>
<feature type="domain" description="Integrase catalytic" evidence="1">
    <location>
        <begin position="45"/>
        <end position="135"/>
    </location>
</feature>
<dbReference type="GeneID" id="100372575"/>
<feature type="non-terminal residue" evidence="3">
    <location>
        <position position="135"/>
    </location>
</feature>
<dbReference type="RefSeq" id="XP_006817304.1">
    <property type="nucleotide sequence ID" value="XM_006817241.1"/>
</dbReference>
<dbReference type="InterPro" id="IPR012337">
    <property type="entry name" value="RNaseH-like_sf"/>
</dbReference>
<proteinExistence type="predicted"/>
<dbReference type="PANTHER" id="PTHR37984:SF8">
    <property type="entry name" value="CCHC-TYPE DOMAIN-CONTAINING PROTEIN"/>
    <property type="match status" value="1"/>
</dbReference>
<dbReference type="SUPFAM" id="SSF53098">
    <property type="entry name" value="Ribonuclease H-like"/>
    <property type="match status" value="1"/>
</dbReference>
<dbReference type="Gene3D" id="3.30.420.10">
    <property type="entry name" value="Ribonuclease H-like superfamily/Ribonuclease H"/>
    <property type="match status" value="1"/>
</dbReference>
<dbReference type="PANTHER" id="PTHR37984">
    <property type="entry name" value="PROTEIN CBG26694"/>
    <property type="match status" value="1"/>
</dbReference>
<protein>
    <submittedName>
        <fullName evidence="3">Uncharacterized protein LOC100372575</fullName>
    </submittedName>
</protein>
<reference evidence="3" key="1">
    <citation type="submission" date="2025-08" db="UniProtKB">
        <authorList>
            <consortium name="RefSeq"/>
        </authorList>
    </citation>
    <scope>IDENTIFICATION</scope>
    <source>
        <tissue evidence="3">Testes</tissue>
    </source>
</reference>
<dbReference type="PROSITE" id="PS50994">
    <property type="entry name" value="INTEGRASE"/>
    <property type="match status" value="1"/>
</dbReference>
<name>A0ABM0MBB3_SACKO</name>
<dbReference type="InterPro" id="IPR050951">
    <property type="entry name" value="Retrovirus_Pol_polyprotein"/>
</dbReference>
<evidence type="ECO:0000313" key="2">
    <source>
        <dbReference type="Proteomes" id="UP000694865"/>
    </source>
</evidence>
<evidence type="ECO:0000313" key="3">
    <source>
        <dbReference type="RefSeq" id="XP_006817304.1"/>
    </source>
</evidence>
<accession>A0ABM0MBB3</accession>
<gene>
    <name evidence="3" type="primary">LOC100372575</name>
</gene>
<keyword evidence="2" id="KW-1185">Reference proteome</keyword>
<organism evidence="2 3">
    <name type="scientific">Saccoglossus kowalevskii</name>
    <name type="common">Acorn worm</name>
    <dbReference type="NCBI Taxonomy" id="10224"/>
    <lineage>
        <taxon>Eukaryota</taxon>
        <taxon>Metazoa</taxon>
        <taxon>Hemichordata</taxon>
        <taxon>Enteropneusta</taxon>
        <taxon>Harrimaniidae</taxon>
        <taxon>Saccoglossus</taxon>
    </lineage>
</organism>